<dbReference type="InterPro" id="IPR017774">
    <property type="entry name" value="Bicupin_oxalate_deCO2ase/Oxase"/>
</dbReference>
<feature type="binding site" evidence="3">
    <location>
        <position position="329"/>
    </location>
    <ligand>
        <name>Mn(2+)</name>
        <dbReference type="ChEBI" id="CHEBI:29035"/>
        <label>2</label>
    </ligand>
</feature>
<dbReference type="Pfam" id="PF00190">
    <property type="entry name" value="Cupin_1"/>
    <property type="match status" value="2"/>
</dbReference>
<evidence type="ECO:0000256" key="4">
    <source>
        <dbReference type="SAM" id="SignalP"/>
    </source>
</evidence>
<dbReference type="InterPro" id="IPR051610">
    <property type="entry name" value="GPI/OXD"/>
</dbReference>
<keyword evidence="4" id="KW-0732">Signal</keyword>
<dbReference type="GeneID" id="63823098"/>
<feature type="binding site" evidence="3">
    <location>
        <position position="194"/>
    </location>
    <ligand>
        <name>Mn(2+)</name>
        <dbReference type="ChEBI" id="CHEBI:29035"/>
        <label>1</label>
    </ligand>
</feature>
<evidence type="ECO:0000313" key="6">
    <source>
        <dbReference type="EMBL" id="KZT13249.1"/>
    </source>
</evidence>
<feature type="binding site" evidence="3">
    <location>
        <position position="331"/>
    </location>
    <ligand>
        <name>Mn(2+)</name>
        <dbReference type="ChEBI" id="CHEBI:29035"/>
        <label>2</label>
    </ligand>
</feature>
<sequence>MGKLLSSVFCAVLLSASSNGAPALNVELGTSVASSDAPSQTVLLASDNPNGIEWNMTTDAVPQPIRGSLGATILAQQNVAIDRQNPDLLAPPTTDHGMVGSVKWPFSLSPNRLQTGGWARQQNVDTLPLATSMAAVDMRLEAGAIRELHWHKTAEWAYVLNGYMQVTGVDTEGRNFLGTVGPGDLWYFPPGIPHSLQATNELEDGAEFLLVFDSGDFNEDSTFLLTDWLAHTPKEVLAKNFGTTIAAFNNIPGEELYIFPADPPPVDVTAPEDPQGQVPNPYIYKLSEVTATQLAGGTVKIADSRNFTVSTTIAVAELTVEPGGMRELHWHPTEDEWTYYISGNARVTEFASSATAQTFNYGPGDIGFVPASYGHYVENIGNDTLHYLEVFNTDIFQDISLNQWLALIPPALVKEHLQLSNETIAQLSKTKPIVVGSTKV</sequence>
<evidence type="ECO:0000256" key="1">
    <source>
        <dbReference type="ARBA" id="ARBA00022723"/>
    </source>
</evidence>
<name>A0A165ILL9_9APHY</name>
<dbReference type="NCBIfam" id="TIGR03404">
    <property type="entry name" value="bicupin_oxalic"/>
    <property type="match status" value="1"/>
</dbReference>
<dbReference type="AlphaFoldDB" id="A0A165ILL9"/>
<dbReference type="Gene3D" id="2.60.120.10">
    <property type="entry name" value="Jelly Rolls"/>
    <property type="match status" value="2"/>
</dbReference>
<keyword evidence="3" id="KW-0464">Manganese</keyword>
<dbReference type="GO" id="GO:0033609">
    <property type="term" value="P:oxalate metabolic process"/>
    <property type="evidence" value="ECO:0007669"/>
    <property type="project" value="InterPro"/>
</dbReference>
<dbReference type="CDD" id="cd20304">
    <property type="entry name" value="cupin_OxDC_N"/>
    <property type="match status" value="1"/>
</dbReference>
<dbReference type="InParanoid" id="A0A165ILL9"/>
<dbReference type="GO" id="GO:0046872">
    <property type="term" value="F:metal ion binding"/>
    <property type="evidence" value="ECO:0007669"/>
    <property type="project" value="UniProtKB-KW"/>
</dbReference>
<reference evidence="6 7" key="1">
    <citation type="journal article" date="2016" name="Mol. Biol. Evol.">
        <title>Comparative Genomics of Early-Diverging Mushroom-Forming Fungi Provides Insights into the Origins of Lignocellulose Decay Capabilities.</title>
        <authorList>
            <person name="Nagy L.G."/>
            <person name="Riley R."/>
            <person name="Tritt A."/>
            <person name="Adam C."/>
            <person name="Daum C."/>
            <person name="Floudas D."/>
            <person name="Sun H."/>
            <person name="Yadav J.S."/>
            <person name="Pangilinan J."/>
            <person name="Larsson K.H."/>
            <person name="Matsuura K."/>
            <person name="Barry K."/>
            <person name="Labutti K."/>
            <person name="Kuo R."/>
            <person name="Ohm R.A."/>
            <person name="Bhattacharya S.S."/>
            <person name="Shirouzu T."/>
            <person name="Yoshinaga Y."/>
            <person name="Martin F.M."/>
            <person name="Grigoriev I.V."/>
            <person name="Hibbett D.S."/>
        </authorList>
    </citation>
    <scope>NUCLEOTIDE SEQUENCE [LARGE SCALE GENOMIC DNA]</scope>
    <source>
        <strain evidence="6 7">93-53</strain>
    </source>
</reference>
<gene>
    <name evidence="6" type="ORF">LAESUDRAFT_690555</name>
</gene>
<feature type="active site" description="Proton donor" evidence="2">
    <location>
        <position position="389"/>
    </location>
</feature>
<feature type="domain" description="Cupin type-1" evidence="5">
    <location>
        <begin position="284"/>
        <end position="425"/>
    </location>
</feature>
<dbReference type="SMART" id="SM00835">
    <property type="entry name" value="Cupin_1"/>
    <property type="match status" value="2"/>
</dbReference>
<dbReference type="PANTHER" id="PTHR35848">
    <property type="entry name" value="OXALATE-BINDING PROTEIN"/>
    <property type="match status" value="1"/>
</dbReference>
<feature type="domain" description="Cupin type-1" evidence="5">
    <location>
        <begin position="106"/>
        <end position="249"/>
    </location>
</feature>
<dbReference type="SUPFAM" id="SSF51182">
    <property type="entry name" value="RmlC-like cupins"/>
    <property type="match status" value="1"/>
</dbReference>
<keyword evidence="1 3" id="KW-0479">Metal-binding</keyword>
<proteinExistence type="predicted"/>
<dbReference type="EMBL" id="KV427605">
    <property type="protein sequence ID" value="KZT13249.1"/>
    <property type="molecule type" value="Genomic_DNA"/>
</dbReference>
<dbReference type="STRING" id="1314785.A0A165ILL9"/>
<dbReference type="InterPro" id="IPR011051">
    <property type="entry name" value="RmlC_Cupin_sf"/>
</dbReference>
<dbReference type="Proteomes" id="UP000076871">
    <property type="component" value="Unassembled WGS sequence"/>
</dbReference>
<keyword evidence="7" id="KW-1185">Reference proteome</keyword>
<dbReference type="OrthoDB" id="10263073at2759"/>
<feature type="binding site" evidence="3">
    <location>
        <position position="375"/>
    </location>
    <ligand>
        <name>Mn(2+)</name>
        <dbReference type="ChEBI" id="CHEBI:29035"/>
        <label>2</label>
    </ligand>
</feature>
<evidence type="ECO:0000313" key="7">
    <source>
        <dbReference type="Proteomes" id="UP000076871"/>
    </source>
</evidence>
<feature type="binding site" evidence="3">
    <location>
        <position position="149"/>
    </location>
    <ligand>
        <name>Mn(2+)</name>
        <dbReference type="ChEBI" id="CHEBI:29035"/>
        <label>1</label>
    </ligand>
</feature>
<dbReference type="CDD" id="cd20305">
    <property type="entry name" value="cupin_OxDC_C"/>
    <property type="match status" value="1"/>
</dbReference>
<protein>
    <submittedName>
        <fullName evidence="6">Oxalate decarboxylase</fullName>
    </submittedName>
</protein>
<feature type="signal peptide" evidence="4">
    <location>
        <begin position="1"/>
        <end position="23"/>
    </location>
</feature>
<feature type="binding site" evidence="3">
    <location>
        <position position="151"/>
    </location>
    <ligand>
        <name>Mn(2+)</name>
        <dbReference type="ChEBI" id="CHEBI:29035"/>
        <label>1</label>
    </ligand>
</feature>
<dbReference type="InterPro" id="IPR006045">
    <property type="entry name" value="Cupin_1"/>
</dbReference>
<evidence type="ECO:0000256" key="2">
    <source>
        <dbReference type="PIRSR" id="PIRSR617774-1"/>
    </source>
</evidence>
<dbReference type="PANTHER" id="PTHR35848:SF9">
    <property type="entry name" value="SLL1358 PROTEIN"/>
    <property type="match status" value="1"/>
</dbReference>
<organism evidence="6 7">
    <name type="scientific">Laetiporus sulphureus 93-53</name>
    <dbReference type="NCBI Taxonomy" id="1314785"/>
    <lineage>
        <taxon>Eukaryota</taxon>
        <taxon>Fungi</taxon>
        <taxon>Dikarya</taxon>
        <taxon>Basidiomycota</taxon>
        <taxon>Agaricomycotina</taxon>
        <taxon>Agaricomycetes</taxon>
        <taxon>Polyporales</taxon>
        <taxon>Laetiporus</taxon>
    </lineage>
</organism>
<accession>A0A165ILL9</accession>
<evidence type="ECO:0000256" key="3">
    <source>
        <dbReference type="PIRSR" id="PIRSR617774-2"/>
    </source>
</evidence>
<feature type="binding site" evidence="3">
    <location>
        <position position="155"/>
    </location>
    <ligand>
        <name>Mn(2+)</name>
        <dbReference type="ChEBI" id="CHEBI:29035"/>
        <label>1</label>
    </ligand>
</feature>
<feature type="chain" id="PRO_5007859363" evidence="4">
    <location>
        <begin position="24"/>
        <end position="440"/>
    </location>
</feature>
<feature type="binding site" evidence="3">
    <location>
        <position position="336"/>
    </location>
    <ligand>
        <name>Mn(2+)</name>
        <dbReference type="ChEBI" id="CHEBI:29035"/>
        <label>2</label>
    </ligand>
</feature>
<dbReference type="RefSeq" id="XP_040770759.1">
    <property type="nucleotide sequence ID" value="XM_040906069.1"/>
</dbReference>
<comment type="cofactor">
    <cofactor evidence="3">
        <name>Mn(2+)</name>
        <dbReference type="ChEBI" id="CHEBI:29035"/>
    </cofactor>
    <text evidence="3">Binds 2 manganese ions per subunit.</text>
</comment>
<evidence type="ECO:0000259" key="5">
    <source>
        <dbReference type="SMART" id="SM00835"/>
    </source>
</evidence>
<dbReference type="InterPro" id="IPR014710">
    <property type="entry name" value="RmlC-like_jellyroll"/>
</dbReference>